<dbReference type="Pfam" id="PF07859">
    <property type="entry name" value="Abhydrolase_3"/>
    <property type="match status" value="1"/>
</dbReference>
<dbReference type="InterPro" id="IPR013094">
    <property type="entry name" value="AB_hydrolase_3"/>
</dbReference>
<gene>
    <name evidence="5" type="ORF">ACFO0N_01230</name>
</gene>
<proteinExistence type="inferred from homology"/>
<dbReference type="AlphaFoldDB" id="A0ABD5P6W5"/>
<dbReference type="InterPro" id="IPR050300">
    <property type="entry name" value="GDXG_lipolytic_enzyme"/>
</dbReference>
<evidence type="ECO:0000259" key="4">
    <source>
        <dbReference type="Pfam" id="PF07859"/>
    </source>
</evidence>
<evidence type="ECO:0000256" key="2">
    <source>
        <dbReference type="ARBA" id="ARBA00022801"/>
    </source>
</evidence>
<dbReference type="PROSITE" id="PS00122">
    <property type="entry name" value="CARBOXYLESTERASE_B_1"/>
    <property type="match status" value="1"/>
</dbReference>
<dbReference type="RefSeq" id="WP_267625003.1">
    <property type="nucleotide sequence ID" value="NZ_JAODIW010000010.1"/>
</dbReference>
<feature type="region of interest" description="Disordered" evidence="3">
    <location>
        <begin position="62"/>
        <end position="95"/>
    </location>
</feature>
<accession>A0ABD5P6W5</accession>
<comment type="caution">
    <text evidence="5">The sequence shown here is derived from an EMBL/GenBank/DDBJ whole genome shotgun (WGS) entry which is preliminary data.</text>
</comment>
<organism evidence="5 6">
    <name type="scientific">Halobium salinum</name>
    <dbReference type="NCBI Taxonomy" id="1364940"/>
    <lineage>
        <taxon>Archaea</taxon>
        <taxon>Methanobacteriati</taxon>
        <taxon>Methanobacteriota</taxon>
        <taxon>Stenosarchaea group</taxon>
        <taxon>Halobacteria</taxon>
        <taxon>Halobacteriales</taxon>
        <taxon>Haloferacaceae</taxon>
        <taxon>Halobium</taxon>
    </lineage>
</organism>
<dbReference type="EMBL" id="JBHSDS010000002">
    <property type="protein sequence ID" value="MFC4356567.1"/>
    <property type="molecule type" value="Genomic_DNA"/>
</dbReference>
<dbReference type="Proteomes" id="UP001595921">
    <property type="component" value="Unassembled WGS sequence"/>
</dbReference>
<dbReference type="InterPro" id="IPR002168">
    <property type="entry name" value="Lipase_GDXG_HIS_AS"/>
</dbReference>
<dbReference type="PANTHER" id="PTHR48081">
    <property type="entry name" value="AB HYDROLASE SUPERFAMILY PROTEIN C4A8.06C"/>
    <property type="match status" value="1"/>
</dbReference>
<sequence>MSELDPELAAVVRDIEATGVPQWHALSVAGARRVEDELFTTDASVPVGSVRNLAFEGPHGEVPVRVYRPERDDEADDASDGGGAAGDGGESGRDPLPTVVFFHGGGFVMGTLDSAGDLCRRLASRADCVVVSVDYHLAPEHRFPVAVDDAFAALRWTAANARAFGGDPDRLGVAGSSAGGALAAATALRAREAADREVGGAPALRHLLLFYPMLDRDLDRESYAANADGPLLTRADVRWFWEQYLRSPVDAANPYAAPLRAPDLGGLPPSTVVTAGRDPLRDEGDAFAGRLDAADVPTDHLHYPRMCHGFLSLADRVGAADAAFDDVAARTREHLGVDGGDG</sequence>
<dbReference type="PROSITE" id="PS01173">
    <property type="entry name" value="LIPASE_GDXG_HIS"/>
    <property type="match status" value="1"/>
</dbReference>
<dbReference type="SUPFAM" id="SSF53474">
    <property type="entry name" value="alpha/beta-Hydrolases"/>
    <property type="match status" value="1"/>
</dbReference>
<name>A0ABD5P6W5_9EURY</name>
<evidence type="ECO:0000313" key="5">
    <source>
        <dbReference type="EMBL" id="MFC4356567.1"/>
    </source>
</evidence>
<keyword evidence="6" id="KW-1185">Reference proteome</keyword>
<reference evidence="5 6" key="1">
    <citation type="journal article" date="2019" name="Int. J. Syst. Evol. Microbiol.">
        <title>The Global Catalogue of Microorganisms (GCM) 10K type strain sequencing project: providing services to taxonomists for standard genome sequencing and annotation.</title>
        <authorList>
            <consortium name="The Broad Institute Genomics Platform"/>
            <consortium name="The Broad Institute Genome Sequencing Center for Infectious Disease"/>
            <person name="Wu L."/>
            <person name="Ma J."/>
        </authorList>
    </citation>
    <scope>NUCLEOTIDE SEQUENCE [LARGE SCALE GENOMIC DNA]</scope>
    <source>
        <strain evidence="5 6">CGMCC 1.12553</strain>
    </source>
</reference>
<comment type="similarity">
    <text evidence="1">Belongs to the 'GDXG' lipolytic enzyme family.</text>
</comment>
<dbReference type="PANTHER" id="PTHR48081:SF8">
    <property type="entry name" value="ALPHA_BETA HYDROLASE FOLD-3 DOMAIN-CONTAINING PROTEIN-RELATED"/>
    <property type="match status" value="1"/>
</dbReference>
<evidence type="ECO:0000256" key="3">
    <source>
        <dbReference type="SAM" id="MobiDB-lite"/>
    </source>
</evidence>
<evidence type="ECO:0000256" key="1">
    <source>
        <dbReference type="ARBA" id="ARBA00010515"/>
    </source>
</evidence>
<feature type="compositionally biased region" description="Gly residues" evidence="3">
    <location>
        <begin position="80"/>
        <end position="89"/>
    </location>
</feature>
<keyword evidence="2 5" id="KW-0378">Hydrolase</keyword>
<dbReference type="InterPro" id="IPR029058">
    <property type="entry name" value="AB_hydrolase_fold"/>
</dbReference>
<dbReference type="GO" id="GO:0016787">
    <property type="term" value="F:hydrolase activity"/>
    <property type="evidence" value="ECO:0007669"/>
    <property type="project" value="UniProtKB-KW"/>
</dbReference>
<feature type="domain" description="Alpha/beta hydrolase fold-3" evidence="4">
    <location>
        <begin position="99"/>
        <end position="311"/>
    </location>
</feature>
<evidence type="ECO:0000313" key="6">
    <source>
        <dbReference type="Proteomes" id="UP001595921"/>
    </source>
</evidence>
<dbReference type="InterPro" id="IPR019826">
    <property type="entry name" value="Carboxylesterase_B_AS"/>
</dbReference>
<dbReference type="Gene3D" id="3.40.50.1820">
    <property type="entry name" value="alpha/beta hydrolase"/>
    <property type="match status" value="1"/>
</dbReference>
<protein>
    <submittedName>
        <fullName evidence="5">Alpha/beta hydrolase</fullName>
    </submittedName>
</protein>